<dbReference type="PANTHER" id="PTHR23242:SF9">
    <property type="entry name" value="TRANSCRIPTION FACTOR HOXA13"/>
    <property type="match status" value="1"/>
</dbReference>
<evidence type="ECO:0008006" key="3">
    <source>
        <dbReference type="Google" id="ProtNLM"/>
    </source>
</evidence>
<dbReference type="SUPFAM" id="SSF52309">
    <property type="entry name" value="N-(deoxy)ribosyltransferase-like"/>
    <property type="match status" value="1"/>
</dbReference>
<dbReference type="PANTHER" id="PTHR23242">
    <property type="entry name" value="TRANSCRIPTION FACTOR HOXA13"/>
    <property type="match status" value="1"/>
</dbReference>
<sequence>MRLNMRAWIPAMNGAARPFMARRPAMIAAFLVLALLGNLLRVMPAHAEQSVAADRSHVVAAWQEGGPQARLAAEAALLGSDEQVSAFLAEGWRQAQRLDERDNLASVISNGGPAVRAKAQAALDADAAGDQSAITTFLNSGWQGPSDIDTRVSVNQLMSAGGDQVKQAAQAVLDSGDTQALREFLESGWQAQWNTDQRLRINQAMATGGPQVRAAGQKALDAGTPEALEAFLAYGWAVASARDEETATLEELLGQARAAGALAAQETASATGEADRARDAAAAARRSAAEAAAATEAARDNMAEAKAQAKRAAIAAQKAAAAAQVAVQAAASASRAARAAATAAARAAQMASKANRQASVAYRAAAEASVDADRADIARQAAQEANAIAQETRDFAAQAEAAGRAIENGNKAVVSAISAADHALAAAVANDEAVRYANAAGASAGEAVAAAARARANAERAVRAARAAENYLRVAIDAAYKARDAANRAAANAEAAAAAALDAADHAGEAAEAAKRATDHANAATVAAQQALDTASQAAAVFDAARTADAERLAVARDEGLETARAANAEYEAQQRVADWDADQAAKRDAETNRLIAVALDPATERPAAVVAARRVALNLAGGQGAWTKQAALGALGGADDLALEFVRTGVAGAVAQDNRVAVTNLAVAENPSLAAAAKTALAGSDQTVSTFLRTQNYPGRYSADRQKVNQILAAAKAAGDVVLAQRAQQALDTDTLQALRDFLDSGQYTAAVIGERVLVNQILAGADSGPEVKAAAQIALDGPAPGLRQFLSTGRFTAAERDHESAIHLAVVAGLLKSISQVAETAVQSALEAQAVAARARDDAAQAATYAQQAIDSAKRAAGFAQQARDYAGQAVASANKAAAAVKTAREAATRATTSARSAIRSAGWAIASHQSAVNAANRANFAARAAYQSAISARDDAEAASTAALEAYEAYEFAYGVEMTKCLNGYTTGSVAEWEAILGDSEGEWARNCAYNVYADPEELATRAYTNSAFCDLYPHGSQLYQNCINSTLDPSFQGMQRLVFAYEQITGALAAGFVWYATTVGAGCLLTVVCGAMLTVGQVGLEVHRYVQGDQSLARTLLNLGTIALESLVSAGIGKLLSVGFRALKNAYRAARTGSSAVSDIQRDLNQINKLTVLADVRAMVAGNYSTAKGAAFFWSGRTKLESGEFLNAGPKAAADIAETKGGTTLESLMDSRGIPQANWDPNKMEWDPDETAWDLLKAHVDDAWKQVSLTYARNASGEVRVVLGESLRPGNVWESTEFPALKRNPNVTKITQIDLVTGRETVIFER</sequence>
<name>A0ABP6YRQ8_9ACTN</name>
<proteinExistence type="predicted"/>
<reference evidence="2" key="1">
    <citation type="journal article" date="2019" name="Int. J. Syst. Evol. Microbiol.">
        <title>The Global Catalogue of Microorganisms (GCM) 10K type strain sequencing project: providing services to taxonomists for standard genome sequencing and annotation.</title>
        <authorList>
            <consortium name="The Broad Institute Genomics Platform"/>
            <consortium name="The Broad Institute Genome Sequencing Center for Infectious Disease"/>
            <person name="Wu L."/>
            <person name="Ma J."/>
        </authorList>
    </citation>
    <scope>NUCLEOTIDE SEQUENCE [LARGE SCALE GENOMIC DNA]</scope>
    <source>
        <strain evidence="2">JCM 17326</strain>
    </source>
</reference>
<comment type="caution">
    <text evidence="1">The sequence shown here is derived from an EMBL/GenBank/DDBJ whole genome shotgun (WGS) entry which is preliminary data.</text>
</comment>
<organism evidence="1 2">
    <name type="scientific">Nonomuraea rosea</name>
    <dbReference type="NCBI Taxonomy" id="638574"/>
    <lineage>
        <taxon>Bacteria</taxon>
        <taxon>Bacillati</taxon>
        <taxon>Actinomycetota</taxon>
        <taxon>Actinomycetes</taxon>
        <taxon>Streptosporangiales</taxon>
        <taxon>Streptosporangiaceae</taxon>
        <taxon>Nonomuraea</taxon>
    </lineage>
</organism>
<accession>A0ABP6YRQ8</accession>
<evidence type="ECO:0000313" key="2">
    <source>
        <dbReference type="Proteomes" id="UP001500630"/>
    </source>
</evidence>
<keyword evidence="2" id="KW-1185">Reference proteome</keyword>
<protein>
    <recommendedName>
        <fullName evidence="3">Methyl-accepting transducer domain-containing protein</fullName>
    </recommendedName>
</protein>
<dbReference type="Proteomes" id="UP001500630">
    <property type="component" value="Unassembled WGS sequence"/>
</dbReference>
<dbReference type="InterPro" id="IPR005506">
    <property type="entry name" value="DUF312_ALF"/>
</dbReference>
<evidence type="ECO:0000313" key="1">
    <source>
        <dbReference type="EMBL" id="GAA3586146.1"/>
    </source>
</evidence>
<gene>
    <name evidence="1" type="ORF">GCM10022419_080350</name>
</gene>
<dbReference type="EMBL" id="BAABDQ010000022">
    <property type="protein sequence ID" value="GAA3586146.1"/>
    <property type="molecule type" value="Genomic_DNA"/>
</dbReference>
<dbReference type="Pfam" id="PF03752">
    <property type="entry name" value="ALF"/>
    <property type="match status" value="7"/>
</dbReference>